<dbReference type="PROSITE" id="PS01124">
    <property type="entry name" value="HTH_ARAC_FAMILY_2"/>
    <property type="match status" value="1"/>
</dbReference>
<dbReference type="AlphaFoldDB" id="A0A7K1U9I1"/>
<name>A0A7K1U9I1_9BACT</name>
<proteinExistence type="predicted"/>
<dbReference type="Gene3D" id="1.10.10.60">
    <property type="entry name" value="Homeodomain-like"/>
    <property type="match status" value="1"/>
</dbReference>
<evidence type="ECO:0000313" key="3">
    <source>
        <dbReference type="Proteomes" id="UP000461730"/>
    </source>
</evidence>
<dbReference type="Pfam" id="PF12833">
    <property type="entry name" value="HTH_18"/>
    <property type="match status" value="1"/>
</dbReference>
<reference evidence="2 3" key="1">
    <citation type="submission" date="2019-12" db="EMBL/GenBank/DDBJ databases">
        <title>Chitinophaga sp. strain ysch24 (GDMCC 1.1355), whole genome shotgun sequence.</title>
        <authorList>
            <person name="Zhang X."/>
        </authorList>
    </citation>
    <scope>NUCLEOTIDE SEQUENCE [LARGE SCALE GENOMIC DNA]</scope>
    <source>
        <strain evidence="3">ysch24</strain>
    </source>
</reference>
<dbReference type="RefSeq" id="WP_157308117.1">
    <property type="nucleotide sequence ID" value="NZ_WRXN01000010.1"/>
</dbReference>
<evidence type="ECO:0000259" key="1">
    <source>
        <dbReference type="PROSITE" id="PS01124"/>
    </source>
</evidence>
<dbReference type="InterPro" id="IPR018060">
    <property type="entry name" value="HTH_AraC"/>
</dbReference>
<protein>
    <submittedName>
        <fullName evidence="2">Helix-turn-helix domain-containing protein</fullName>
    </submittedName>
</protein>
<evidence type="ECO:0000313" key="2">
    <source>
        <dbReference type="EMBL" id="MVT10675.1"/>
    </source>
</evidence>
<organism evidence="2 3">
    <name type="scientific">Chitinophaga tropicalis</name>
    <dbReference type="NCBI Taxonomy" id="2683588"/>
    <lineage>
        <taxon>Bacteria</taxon>
        <taxon>Pseudomonadati</taxon>
        <taxon>Bacteroidota</taxon>
        <taxon>Chitinophagia</taxon>
        <taxon>Chitinophagales</taxon>
        <taxon>Chitinophagaceae</taxon>
        <taxon>Chitinophaga</taxon>
    </lineage>
</organism>
<keyword evidence="3" id="KW-1185">Reference proteome</keyword>
<gene>
    <name evidence="2" type="ORF">GO493_20560</name>
</gene>
<dbReference type="GO" id="GO:0003700">
    <property type="term" value="F:DNA-binding transcription factor activity"/>
    <property type="evidence" value="ECO:0007669"/>
    <property type="project" value="InterPro"/>
</dbReference>
<comment type="caution">
    <text evidence="2">The sequence shown here is derived from an EMBL/GenBank/DDBJ whole genome shotgun (WGS) entry which is preliminary data.</text>
</comment>
<feature type="domain" description="HTH araC/xylS-type" evidence="1">
    <location>
        <begin position="1"/>
        <end position="89"/>
    </location>
</feature>
<dbReference type="EMBL" id="WRXN01000010">
    <property type="protein sequence ID" value="MVT10675.1"/>
    <property type="molecule type" value="Genomic_DNA"/>
</dbReference>
<accession>A0A7K1U9I1</accession>
<dbReference type="Proteomes" id="UP000461730">
    <property type="component" value="Unassembled WGS sequence"/>
</dbReference>
<sequence>MMNAGYQQPDLISHLCQEYHITYASLRRYFLEQVGVTPKYCQKVMRFKSALRAYRMAGYDFNHGDFGYADFSHFCKDARNLTGAAPAQL</sequence>
<dbReference type="GO" id="GO:0043565">
    <property type="term" value="F:sequence-specific DNA binding"/>
    <property type="evidence" value="ECO:0007669"/>
    <property type="project" value="InterPro"/>
</dbReference>